<comment type="caution">
    <text evidence="13">The sequence shown here is derived from an EMBL/GenBank/DDBJ whole genome shotgun (WGS) entry which is preliminary data.</text>
</comment>
<keyword evidence="4" id="KW-0479">Metal-binding</keyword>
<evidence type="ECO:0000256" key="6">
    <source>
        <dbReference type="ARBA" id="ARBA00022771"/>
    </source>
</evidence>
<feature type="domain" description="RING-type" evidence="12">
    <location>
        <begin position="129"/>
        <end position="343"/>
    </location>
</feature>
<dbReference type="EC" id="2.3.2.31" evidence="2"/>
<dbReference type="EMBL" id="CAJPDQ010000027">
    <property type="protein sequence ID" value="CAF9927427.1"/>
    <property type="molecule type" value="Genomic_DNA"/>
</dbReference>
<dbReference type="PROSITE" id="PS50089">
    <property type="entry name" value="ZF_RING_2"/>
    <property type="match status" value="1"/>
</dbReference>
<evidence type="ECO:0000256" key="5">
    <source>
        <dbReference type="ARBA" id="ARBA00022737"/>
    </source>
</evidence>
<dbReference type="PROSITE" id="PS51873">
    <property type="entry name" value="TRIAD"/>
    <property type="match status" value="1"/>
</dbReference>
<evidence type="ECO:0000259" key="12">
    <source>
        <dbReference type="PROSITE" id="PS51873"/>
    </source>
</evidence>
<dbReference type="Gene3D" id="3.30.40.10">
    <property type="entry name" value="Zinc/RING finger domain, C3HC4 (zinc finger)"/>
    <property type="match status" value="1"/>
</dbReference>
<dbReference type="GO" id="GO:0016567">
    <property type="term" value="P:protein ubiquitination"/>
    <property type="evidence" value="ECO:0007669"/>
    <property type="project" value="InterPro"/>
</dbReference>
<dbReference type="InterPro" id="IPR017907">
    <property type="entry name" value="Znf_RING_CS"/>
</dbReference>
<organism evidence="13 14">
    <name type="scientific">Gomphillus americanus</name>
    <dbReference type="NCBI Taxonomy" id="1940652"/>
    <lineage>
        <taxon>Eukaryota</taxon>
        <taxon>Fungi</taxon>
        <taxon>Dikarya</taxon>
        <taxon>Ascomycota</taxon>
        <taxon>Pezizomycotina</taxon>
        <taxon>Lecanoromycetes</taxon>
        <taxon>OSLEUM clade</taxon>
        <taxon>Ostropomycetidae</taxon>
        <taxon>Ostropales</taxon>
        <taxon>Graphidaceae</taxon>
        <taxon>Gomphilloideae</taxon>
        <taxon>Gomphillus</taxon>
    </lineage>
</organism>
<keyword evidence="3" id="KW-0808">Transferase</keyword>
<proteinExistence type="predicted"/>
<dbReference type="CDD" id="cd16625">
    <property type="entry name" value="RING-HC_RBR_HEL2-like"/>
    <property type="match status" value="1"/>
</dbReference>
<feature type="compositionally biased region" description="Acidic residues" evidence="10">
    <location>
        <begin position="18"/>
        <end position="33"/>
    </location>
</feature>
<dbReference type="OrthoDB" id="10009520at2759"/>
<evidence type="ECO:0000256" key="2">
    <source>
        <dbReference type="ARBA" id="ARBA00012251"/>
    </source>
</evidence>
<evidence type="ECO:0000256" key="4">
    <source>
        <dbReference type="ARBA" id="ARBA00022723"/>
    </source>
</evidence>
<name>A0A8H3IGQ7_9LECA</name>
<gene>
    <name evidence="13" type="ORF">GOMPHAMPRED_004391</name>
</gene>
<keyword evidence="8" id="KW-0862">Zinc</keyword>
<dbReference type="Pfam" id="PF21235">
    <property type="entry name" value="UBA_ARI1"/>
    <property type="match status" value="1"/>
</dbReference>
<evidence type="ECO:0000313" key="13">
    <source>
        <dbReference type="EMBL" id="CAF9927427.1"/>
    </source>
</evidence>
<dbReference type="SMART" id="SM00647">
    <property type="entry name" value="IBR"/>
    <property type="match status" value="2"/>
</dbReference>
<dbReference type="GO" id="GO:0061630">
    <property type="term" value="F:ubiquitin protein ligase activity"/>
    <property type="evidence" value="ECO:0007669"/>
    <property type="project" value="UniProtKB-EC"/>
</dbReference>
<evidence type="ECO:0000259" key="11">
    <source>
        <dbReference type="PROSITE" id="PS50089"/>
    </source>
</evidence>
<dbReference type="PANTHER" id="PTHR11685">
    <property type="entry name" value="RBR FAMILY RING FINGER AND IBR DOMAIN-CONTAINING"/>
    <property type="match status" value="1"/>
</dbReference>
<dbReference type="FunFam" id="1.20.120.1750:FF:000007">
    <property type="entry name" value="RBR-type E3 ubiquitin transferase"/>
    <property type="match status" value="1"/>
</dbReference>
<reference evidence="13" key="1">
    <citation type="submission" date="2021-03" db="EMBL/GenBank/DDBJ databases">
        <authorList>
            <person name="Tagirdzhanova G."/>
        </authorList>
    </citation>
    <scope>NUCLEOTIDE SEQUENCE</scope>
</reference>
<dbReference type="AlphaFoldDB" id="A0A8H3IGQ7"/>
<dbReference type="SMART" id="SM00184">
    <property type="entry name" value="RING"/>
    <property type="match status" value="3"/>
</dbReference>
<evidence type="ECO:0000256" key="1">
    <source>
        <dbReference type="ARBA" id="ARBA00001798"/>
    </source>
</evidence>
<evidence type="ECO:0000256" key="8">
    <source>
        <dbReference type="ARBA" id="ARBA00022833"/>
    </source>
</evidence>
<dbReference type="InterPro" id="IPR045840">
    <property type="entry name" value="Ariadne"/>
</dbReference>
<dbReference type="InterPro" id="IPR048962">
    <property type="entry name" value="ARIH1-like_UBL"/>
</dbReference>
<evidence type="ECO:0000256" key="9">
    <source>
        <dbReference type="PROSITE-ProRule" id="PRU00175"/>
    </source>
</evidence>
<keyword evidence="7" id="KW-0833">Ubl conjugation pathway</keyword>
<dbReference type="InterPro" id="IPR002867">
    <property type="entry name" value="IBR_dom"/>
</dbReference>
<dbReference type="Pfam" id="PF00097">
    <property type="entry name" value="zf-C3HC4"/>
    <property type="match status" value="1"/>
</dbReference>
<dbReference type="InterPro" id="IPR031127">
    <property type="entry name" value="E3_UB_ligase_RBR"/>
</dbReference>
<evidence type="ECO:0000313" key="14">
    <source>
        <dbReference type="Proteomes" id="UP000664169"/>
    </source>
</evidence>
<evidence type="ECO:0000256" key="3">
    <source>
        <dbReference type="ARBA" id="ARBA00022679"/>
    </source>
</evidence>
<evidence type="ECO:0000256" key="10">
    <source>
        <dbReference type="SAM" id="MobiDB-lite"/>
    </source>
</evidence>
<dbReference type="FunFam" id="3.30.40.10:FF:000019">
    <property type="entry name" value="RBR-type E3 ubiquitin transferase"/>
    <property type="match status" value="1"/>
</dbReference>
<dbReference type="GO" id="GO:0008270">
    <property type="term" value="F:zinc ion binding"/>
    <property type="evidence" value="ECO:0007669"/>
    <property type="project" value="UniProtKB-KW"/>
</dbReference>
<dbReference type="Proteomes" id="UP000664169">
    <property type="component" value="Unassembled WGS sequence"/>
</dbReference>
<dbReference type="InterPro" id="IPR044066">
    <property type="entry name" value="TRIAD_supradom"/>
</dbReference>
<sequence length="508" mass="58701">MDSEDEFMSGASSGDDFANIEDSDDDFDNEDQDLGFSQDKDIVRTSKKSYEVDFEVLGPSQIQLQQDVQIKDVADVLGQPPEAAAILLRHLRWNREKLFDRYMENQASLLDEVGLEEDASHTPSTKKIPDFECEICMSGDSDVETYALKCGHRYCVDCYTQYLASKIRDDGEAARIQCPTSGCKRIVDSKSLTFLVEDNLKSRYRELINRTYVDDMENLKWCPAPECIYAISCSVRKKDLAKIVPTVTCECKHPFCFGCAHEDHQPCPCSLIKKWIQKCEDDSETAHWISANTKECPKCQSTIEKNGGCNHMTCRKCKHEFCWMCMGLWSEHGTSWYNCNRFEEKSGNDARDAQAKSRQSLERYLHYYNRYANHDQSNRLEKDNFAKTEKKMTLLQNQSGMSWIEVQFLETAAKTLQECRQTLKWTYAFAFYLARNNDTIMFEDNQKDLELATENLSEMFEQPVEQLSAKKLDILNKNTYCSQRRVTLLSDTAELLKRGKWTFNISLD</sequence>
<dbReference type="Pfam" id="PF22191">
    <property type="entry name" value="IBR_1"/>
    <property type="match status" value="1"/>
</dbReference>
<protein>
    <recommendedName>
        <fullName evidence="2">RBR-type E3 ubiquitin transferase</fullName>
        <ecNumber evidence="2">2.3.2.31</ecNumber>
    </recommendedName>
</protein>
<dbReference type="PROSITE" id="PS00518">
    <property type="entry name" value="ZF_RING_1"/>
    <property type="match status" value="3"/>
</dbReference>
<dbReference type="InterPro" id="IPR013083">
    <property type="entry name" value="Znf_RING/FYVE/PHD"/>
</dbReference>
<evidence type="ECO:0000256" key="7">
    <source>
        <dbReference type="ARBA" id="ARBA00022786"/>
    </source>
</evidence>
<dbReference type="InterPro" id="IPR001841">
    <property type="entry name" value="Znf_RING"/>
</dbReference>
<dbReference type="CDD" id="cd20346">
    <property type="entry name" value="BRcat_RBR_ANKIB1"/>
    <property type="match status" value="1"/>
</dbReference>
<dbReference type="Pfam" id="PF01485">
    <property type="entry name" value="IBR"/>
    <property type="match status" value="1"/>
</dbReference>
<dbReference type="InterPro" id="IPR018957">
    <property type="entry name" value="Znf_C3HC4_RING-type"/>
</dbReference>
<dbReference type="SUPFAM" id="SSF57850">
    <property type="entry name" value="RING/U-box"/>
    <property type="match status" value="3"/>
</dbReference>
<dbReference type="Pfam" id="PF19422">
    <property type="entry name" value="Ariadne"/>
    <property type="match status" value="1"/>
</dbReference>
<feature type="region of interest" description="Disordered" evidence="10">
    <location>
        <begin position="1"/>
        <end position="40"/>
    </location>
</feature>
<dbReference type="Gene3D" id="1.20.120.1750">
    <property type="match status" value="1"/>
</dbReference>
<feature type="domain" description="RING-type" evidence="11">
    <location>
        <begin position="133"/>
        <end position="179"/>
    </location>
</feature>
<accession>A0A8H3IGQ7</accession>
<comment type="catalytic activity">
    <reaction evidence="1">
        <text>[E2 ubiquitin-conjugating enzyme]-S-ubiquitinyl-L-cysteine + [acceptor protein]-L-lysine = [E2 ubiquitin-conjugating enzyme]-L-cysteine + [acceptor protein]-N(6)-ubiquitinyl-L-lysine.</text>
        <dbReference type="EC" id="2.3.2.31"/>
    </reaction>
</comment>
<keyword evidence="5" id="KW-0677">Repeat</keyword>
<dbReference type="CDD" id="cd20356">
    <property type="entry name" value="Rcat_RBR_HHARI-like"/>
    <property type="match status" value="1"/>
</dbReference>
<keyword evidence="14" id="KW-1185">Reference proteome</keyword>
<keyword evidence="6 9" id="KW-0863">Zinc-finger</keyword>